<evidence type="ECO:0000256" key="1">
    <source>
        <dbReference type="ARBA" id="ARBA00004141"/>
    </source>
</evidence>
<feature type="region of interest" description="Disordered" evidence="10">
    <location>
        <begin position="315"/>
        <end position="334"/>
    </location>
</feature>
<keyword evidence="8" id="KW-0675">Receptor</keyword>
<dbReference type="Pfam" id="PF02076">
    <property type="entry name" value="STE3"/>
    <property type="match status" value="1"/>
</dbReference>
<dbReference type="CDD" id="cd14966">
    <property type="entry name" value="7tmD_STE3"/>
    <property type="match status" value="1"/>
</dbReference>
<keyword evidence="13" id="KW-1185">Reference proteome</keyword>
<dbReference type="GeneID" id="72007394"/>
<evidence type="ECO:0000256" key="4">
    <source>
        <dbReference type="ARBA" id="ARBA00022692"/>
    </source>
</evidence>
<evidence type="ECO:0000256" key="9">
    <source>
        <dbReference type="ARBA" id="ARBA00023224"/>
    </source>
</evidence>
<evidence type="ECO:0000313" key="13">
    <source>
        <dbReference type="Proteomes" id="UP000814176"/>
    </source>
</evidence>
<proteinExistence type="inferred from homology"/>
<gene>
    <name evidence="12" type="ORF">C8Q71DRAFT_847628</name>
</gene>
<dbReference type="Proteomes" id="UP000814176">
    <property type="component" value="Unassembled WGS sequence"/>
</dbReference>
<evidence type="ECO:0000256" key="10">
    <source>
        <dbReference type="SAM" id="MobiDB-lite"/>
    </source>
</evidence>
<evidence type="ECO:0000256" key="2">
    <source>
        <dbReference type="ARBA" id="ARBA00011085"/>
    </source>
</evidence>
<dbReference type="InterPro" id="IPR001546">
    <property type="entry name" value="GPCR_Pheromne_A_rcpt"/>
</dbReference>
<protein>
    <submittedName>
        <fullName evidence="12">Fungal pheromone GPCR, STE3-type</fullName>
    </submittedName>
</protein>
<feature type="transmembrane region" description="Helical" evidence="11">
    <location>
        <begin position="205"/>
        <end position="225"/>
    </location>
</feature>
<organism evidence="12 13">
    <name type="scientific">Rhodofomes roseus</name>
    <dbReference type="NCBI Taxonomy" id="34475"/>
    <lineage>
        <taxon>Eukaryota</taxon>
        <taxon>Fungi</taxon>
        <taxon>Dikarya</taxon>
        <taxon>Basidiomycota</taxon>
        <taxon>Agaricomycotina</taxon>
        <taxon>Agaricomycetes</taxon>
        <taxon>Polyporales</taxon>
        <taxon>Rhodofomes</taxon>
    </lineage>
</organism>
<dbReference type="PRINTS" id="PR00899">
    <property type="entry name" value="GPCRSTE3"/>
</dbReference>
<feature type="transmembrane region" description="Helical" evidence="11">
    <location>
        <begin position="109"/>
        <end position="129"/>
    </location>
</feature>
<keyword evidence="3" id="KW-0589">Pheromone response</keyword>
<feature type="region of interest" description="Disordered" evidence="10">
    <location>
        <begin position="428"/>
        <end position="457"/>
    </location>
</feature>
<name>A0ABQ8KIM3_9APHY</name>
<keyword evidence="5 11" id="KW-1133">Transmembrane helix</keyword>
<reference evidence="12 13" key="1">
    <citation type="journal article" date="2021" name="Environ. Microbiol.">
        <title>Gene family expansions and transcriptome signatures uncover fungal adaptations to wood decay.</title>
        <authorList>
            <person name="Hage H."/>
            <person name="Miyauchi S."/>
            <person name="Viragh M."/>
            <person name="Drula E."/>
            <person name="Min B."/>
            <person name="Chaduli D."/>
            <person name="Navarro D."/>
            <person name="Favel A."/>
            <person name="Norest M."/>
            <person name="Lesage-Meessen L."/>
            <person name="Balint B."/>
            <person name="Merenyi Z."/>
            <person name="de Eugenio L."/>
            <person name="Morin E."/>
            <person name="Martinez A.T."/>
            <person name="Baldrian P."/>
            <person name="Stursova M."/>
            <person name="Martinez M.J."/>
            <person name="Novotny C."/>
            <person name="Magnuson J.K."/>
            <person name="Spatafora J.W."/>
            <person name="Maurice S."/>
            <person name="Pangilinan J."/>
            <person name="Andreopoulos W."/>
            <person name="LaButti K."/>
            <person name="Hundley H."/>
            <person name="Na H."/>
            <person name="Kuo A."/>
            <person name="Barry K."/>
            <person name="Lipzen A."/>
            <person name="Henrissat B."/>
            <person name="Riley R."/>
            <person name="Ahrendt S."/>
            <person name="Nagy L.G."/>
            <person name="Grigoriev I.V."/>
            <person name="Martin F."/>
            <person name="Rosso M.N."/>
        </authorList>
    </citation>
    <scope>NUCLEOTIDE SEQUENCE [LARGE SCALE GENOMIC DNA]</scope>
    <source>
        <strain evidence="12 13">CIRM-BRFM 1785</strain>
    </source>
</reference>
<feature type="compositionally biased region" description="Low complexity" evidence="10">
    <location>
        <begin position="432"/>
        <end position="457"/>
    </location>
</feature>
<dbReference type="EMBL" id="JADCUA010000008">
    <property type="protein sequence ID" value="KAH9837845.1"/>
    <property type="molecule type" value="Genomic_DNA"/>
</dbReference>
<comment type="caution">
    <text evidence="12">The sequence shown here is derived from an EMBL/GenBank/DDBJ whole genome shotgun (WGS) entry which is preliminary data.</text>
</comment>
<evidence type="ECO:0000256" key="5">
    <source>
        <dbReference type="ARBA" id="ARBA00022989"/>
    </source>
</evidence>
<evidence type="ECO:0000256" key="3">
    <source>
        <dbReference type="ARBA" id="ARBA00022507"/>
    </source>
</evidence>
<sequence length="477" mass="52687">MAATLSAGVFIAAILVLLPSPSHWRARNVATLALIAWLFVVDLIYGVNTIVWAGNVEVRIVVWCDITTKIIIGASSALPAAAMCICKHLHLVASGRTVRLTHEDRRRRMWFELAMCFEVPMVLMALHYIVQGHRFDIIEDIGCQPATYYSIPAVFIVWFPPLLFATFTFIYAGLALHHFFRQRASFATHLQSCDSALTTSRYLRLIAISITEMVWGTSLTAFAMYDNISPGLFPYVSWAYVHAGFSRIGQYALVEFTPGALQHIFLLFWAIPASSFVFFVFFGFGEEATKDYRSALAWFARRVLRIPAKPDKWHPACRRPSPGTATLSAYSSPSTEFSDDKAFPAYTPRDTVIDIGRYTPLFPDTPRTPAPPSPAKMEAGTYHARRTSEAMLSDADLDLDELLARCPSISTGVPSPNSPVEFGHRVEGGAPGPVAVPSPAYRRSCSPPASRRSAARSWTASVYSQVTNVSEHGHGAV</sequence>
<keyword evidence="6" id="KW-0297">G-protein coupled receptor</keyword>
<comment type="subcellular location">
    <subcellularLocation>
        <location evidence="1">Membrane</location>
        <topology evidence="1">Multi-pass membrane protein</topology>
    </subcellularLocation>
</comment>
<evidence type="ECO:0000256" key="7">
    <source>
        <dbReference type="ARBA" id="ARBA00023136"/>
    </source>
</evidence>
<keyword evidence="4 11" id="KW-0812">Transmembrane</keyword>
<dbReference type="RefSeq" id="XP_047779883.1">
    <property type="nucleotide sequence ID" value="XM_047926662.1"/>
</dbReference>
<feature type="transmembrane region" description="Helical" evidence="11">
    <location>
        <begin position="264"/>
        <end position="284"/>
    </location>
</feature>
<dbReference type="InterPro" id="IPR001499">
    <property type="entry name" value="GPCR_STE3"/>
</dbReference>
<evidence type="ECO:0000256" key="11">
    <source>
        <dbReference type="SAM" id="Phobius"/>
    </source>
</evidence>
<feature type="transmembrane region" description="Helical" evidence="11">
    <location>
        <begin position="29"/>
        <end position="53"/>
    </location>
</feature>
<feature type="compositionally biased region" description="Polar residues" evidence="10">
    <location>
        <begin position="323"/>
        <end position="334"/>
    </location>
</feature>
<dbReference type="PRINTS" id="PR00900">
    <property type="entry name" value="PHEROMONEAR"/>
</dbReference>
<accession>A0ABQ8KIM3</accession>
<dbReference type="PANTHER" id="PTHR28097">
    <property type="entry name" value="PHEROMONE A FACTOR RECEPTOR"/>
    <property type="match status" value="1"/>
</dbReference>
<dbReference type="PANTHER" id="PTHR28097:SF1">
    <property type="entry name" value="PHEROMONE A FACTOR RECEPTOR"/>
    <property type="match status" value="1"/>
</dbReference>
<evidence type="ECO:0000256" key="6">
    <source>
        <dbReference type="ARBA" id="ARBA00023040"/>
    </source>
</evidence>
<keyword evidence="9" id="KW-0807">Transducer</keyword>
<keyword evidence="7 11" id="KW-0472">Membrane</keyword>
<evidence type="ECO:0000256" key="8">
    <source>
        <dbReference type="ARBA" id="ARBA00023170"/>
    </source>
</evidence>
<feature type="transmembrane region" description="Helical" evidence="11">
    <location>
        <begin position="149"/>
        <end position="174"/>
    </location>
</feature>
<comment type="similarity">
    <text evidence="2">Belongs to the G-protein coupled receptor 4 family.</text>
</comment>
<evidence type="ECO:0000313" key="12">
    <source>
        <dbReference type="EMBL" id="KAH9837845.1"/>
    </source>
</evidence>